<dbReference type="RefSeq" id="WP_194536283.1">
    <property type="nucleotide sequence ID" value="NZ_JACEFB010000001.1"/>
</dbReference>
<comment type="caution">
    <text evidence="3">The sequence shown here is derived from an EMBL/GenBank/DDBJ whole genome shotgun (WGS) entry which is preliminary data.</text>
</comment>
<keyword evidence="4" id="KW-1185">Reference proteome</keyword>
<dbReference type="EMBL" id="JACEFB010000001">
    <property type="protein sequence ID" value="MBA2224871.1"/>
    <property type="molecule type" value="Genomic_DNA"/>
</dbReference>
<feature type="compositionally biased region" description="Basic and acidic residues" evidence="1">
    <location>
        <begin position="19"/>
        <end position="30"/>
    </location>
</feature>
<dbReference type="Proteomes" id="UP000542342">
    <property type="component" value="Unassembled WGS sequence"/>
</dbReference>
<evidence type="ECO:0000256" key="1">
    <source>
        <dbReference type="SAM" id="MobiDB-lite"/>
    </source>
</evidence>
<keyword evidence="2" id="KW-0472">Membrane</keyword>
<gene>
    <name evidence="3" type="ORF">H0921_01695</name>
</gene>
<evidence type="ECO:0000313" key="3">
    <source>
        <dbReference type="EMBL" id="MBA2224871.1"/>
    </source>
</evidence>
<feature type="transmembrane region" description="Helical" evidence="2">
    <location>
        <begin position="51"/>
        <end position="69"/>
    </location>
</feature>
<proteinExistence type="predicted"/>
<feature type="region of interest" description="Disordered" evidence="1">
    <location>
        <begin position="1"/>
        <end position="46"/>
    </location>
</feature>
<evidence type="ECO:0000256" key="2">
    <source>
        <dbReference type="SAM" id="Phobius"/>
    </source>
</evidence>
<name>A0A7V9AA95_9BACT</name>
<accession>A0A7V9AA95</accession>
<dbReference type="AlphaFoldDB" id="A0A7V9AA95"/>
<reference evidence="3 4" key="1">
    <citation type="submission" date="2020-07" db="EMBL/GenBank/DDBJ databases">
        <title>Thermogemmata thermophila gen. nov., sp. nov., a novel moderate thermophilic planctomycete from a Kamchatka hot spring.</title>
        <authorList>
            <person name="Elcheninov A.G."/>
            <person name="Podosokorskaya O.A."/>
            <person name="Kovaleva O.L."/>
            <person name="Novikov A."/>
            <person name="Bonch-Osmolovskaya E.A."/>
            <person name="Toshchakov S.V."/>
            <person name="Kublanov I.V."/>
        </authorList>
    </citation>
    <scope>NUCLEOTIDE SEQUENCE [LARGE SCALE GENOMIC DNA]</scope>
    <source>
        <strain evidence="3 4">2918</strain>
    </source>
</reference>
<evidence type="ECO:0000313" key="4">
    <source>
        <dbReference type="Proteomes" id="UP000542342"/>
    </source>
</evidence>
<feature type="compositionally biased region" description="Basic residues" evidence="1">
    <location>
        <begin position="36"/>
        <end position="46"/>
    </location>
</feature>
<keyword evidence="2" id="KW-0812">Transmembrane</keyword>
<organism evidence="3 4">
    <name type="scientific">Thermogemmata fonticola</name>
    <dbReference type="NCBI Taxonomy" id="2755323"/>
    <lineage>
        <taxon>Bacteria</taxon>
        <taxon>Pseudomonadati</taxon>
        <taxon>Planctomycetota</taxon>
        <taxon>Planctomycetia</taxon>
        <taxon>Gemmatales</taxon>
        <taxon>Gemmataceae</taxon>
        <taxon>Thermogemmata</taxon>
    </lineage>
</organism>
<protein>
    <submittedName>
        <fullName evidence="3">Uncharacterized protein</fullName>
    </submittedName>
</protein>
<keyword evidence="2" id="KW-1133">Transmembrane helix</keyword>
<sequence length="401" mass="45524">MKPSTQRPPALRLIAVVTGEHRPLSGKKEGQNPPQTRRKAPSRQSRAKRSLLGGMLLVALLHLGLAGLLETACPHWRDPEFGHRLHQLRRLQQQAAASRPLVLILGTSRAQNGLQPSAMLLGDGSSSPLVFNYALTGSPPLKVLLTLHRLLDCGIVPDAILVELLPLWLASDAPAEVVFAPTAERLSWSDLHHLRPYCADFDLLYWHWWKLRLTPWSTQRVILKSHWCPRWLPWNERVDPFWTGMTADGFMPFLYAEPTPEFRQRTCEHARREYAYAFGGITFGERSIQAMEELVAICRQRGIALAWFEPPTSPRFRSWFAAGVWERGQQDMLALAQQWNIPVFLSTLEMREEEFADGHHLLRAGAARYSQWLAEQHVRPWLTSSGLISSPPSESKSRAKP</sequence>